<evidence type="ECO:0000256" key="5">
    <source>
        <dbReference type="ARBA" id="ARBA00022801"/>
    </source>
</evidence>
<accession>A0A059CKB9</accession>
<dbReference type="OrthoDB" id="1683520at2759"/>
<protein>
    <submittedName>
        <fullName evidence="9">Uncharacterized protein</fullName>
    </submittedName>
</protein>
<dbReference type="InterPro" id="IPR051238">
    <property type="entry name" value="GDSL_esterase/lipase"/>
</dbReference>
<dbReference type="GO" id="GO:0016042">
    <property type="term" value="P:lipid catabolic process"/>
    <property type="evidence" value="ECO:0007669"/>
    <property type="project" value="UniProtKB-KW"/>
</dbReference>
<evidence type="ECO:0000256" key="2">
    <source>
        <dbReference type="ARBA" id="ARBA00008668"/>
    </source>
</evidence>
<dbReference type="GO" id="GO:0005576">
    <property type="term" value="C:extracellular region"/>
    <property type="evidence" value="ECO:0007669"/>
    <property type="project" value="UniProtKB-SubCell"/>
</dbReference>
<dbReference type="InParanoid" id="A0A059CKB9"/>
<dbReference type="InterPro" id="IPR036514">
    <property type="entry name" value="SGNH_hydro_sf"/>
</dbReference>
<evidence type="ECO:0000256" key="8">
    <source>
        <dbReference type="SAM" id="SignalP"/>
    </source>
</evidence>
<feature type="chain" id="PRO_5001569375" evidence="8">
    <location>
        <begin position="20"/>
        <end position="350"/>
    </location>
</feature>
<evidence type="ECO:0000256" key="4">
    <source>
        <dbReference type="ARBA" id="ARBA00022729"/>
    </source>
</evidence>
<feature type="signal peptide" evidence="8">
    <location>
        <begin position="1"/>
        <end position="19"/>
    </location>
</feature>
<evidence type="ECO:0000256" key="7">
    <source>
        <dbReference type="ARBA" id="ARBA00023098"/>
    </source>
</evidence>
<keyword evidence="3" id="KW-0964">Secreted</keyword>
<dbReference type="GO" id="GO:0016788">
    <property type="term" value="F:hydrolase activity, acting on ester bonds"/>
    <property type="evidence" value="ECO:0007669"/>
    <property type="project" value="InterPro"/>
</dbReference>
<dbReference type="eggNOG" id="ENOG502SIKN">
    <property type="taxonomic scope" value="Eukaryota"/>
</dbReference>
<dbReference type="KEGG" id="egr:104435940"/>
<comment type="subcellular location">
    <subcellularLocation>
        <location evidence="1">Secreted</location>
    </subcellularLocation>
</comment>
<organism evidence="9">
    <name type="scientific">Eucalyptus grandis</name>
    <name type="common">Flooded gum</name>
    <dbReference type="NCBI Taxonomy" id="71139"/>
    <lineage>
        <taxon>Eukaryota</taxon>
        <taxon>Viridiplantae</taxon>
        <taxon>Streptophyta</taxon>
        <taxon>Embryophyta</taxon>
        <taxon>Tracheophyta</taxon>
        <taxon>Spermatophyta</taxon>
        <taxon>Magnoliopsida</taxon>
        <taxon>eudicotyledons</taxon>
        <taxon>Gunneridae</taxon>
        <taxon>Pentapetalae</taxon>
        <taxon>rosids</taxon>
        <taxon>malvids</taxon>
        <taxon>Myrtales</taxon>
        <taxon>Myrtaceae</taxon>
        <taxon>Myrtoideae</taxon>
        <taxon>Eucalypteae</taxon>
        <taxon>Eucalyptus</taxon>
    </lineage>
</organism>
<dbReference type="Pfam" id="PF00657">
    <property type="entry name" value="Lipase_GDSL"/>
    <property type="match status" value="1"/>
</dbReference>
<sequence length="350" mass="38065">MAIWLFLVALNLSGRLVLGAPQVPCYFIFGDSLADDGNNNNLLTLAKSNYPPYGIDFSDGATGRFTNGRTIVDIIAQLLGFDQYIPPFATARGNDTLQGVNYASGAAGIRDESGQQQGDRISLNRQLGNHLITVSRVREILGGNESAYLNKCIYTVGMGSNDYLNNYFMPNIYPTSSMYTPEQYADVLIKQYKEQLKTLYGYGARKVAVIGLGLLGCTPAEISRFGTNGSACVDNINNAAVLFNNQLQPLVNEFNSNFSDAKFTYINTFAISTTGPGTAGLISNATCCKVDKELGTCIPYETPCSNRTIYVFYDGFHPTETVNLGFAARAYNALLPSDASPYDIRTLAMI</sequence>
<dbReference type="Gene3D" id="3.40.50.1110">
    <property type="entry name" value="SGNH hydrolase"/>
    <property type="match status" value="1"/>
</dbReference>
<dbReference type="InterPro" id="IPR001087">
    <property type="entry name" value="GDSL"/>
</dbReference>
<keyword evidence="4 8" id="KW-0732">Signal</keyword>
<name>A0A059CKB9_EUCGR</name>
<keyword evidence="6" id="KW-0442">Lipid degradation</keyword>
<dbReference type="PANTHER" id="PTHR45650:SF91">
    <property type="match status" value="1"/>
</dbReference>
<dbReference type="Gramene" id="KCW78679">
    <property type="protein sequence ID" value="KCW78679"/>
    <property type="gene ID" value="EUGRSUZ_C00136"/>
</dbReference>
<comment type="similarity">
    <text evidence="2">Belongs to the 'GDSL' lipolytic enzyme family.</text>
</comment>
<dbReference type="CDD" id="cd01837">
    <property type="entry name" value="SGNH_plant_lipase_like"/>
    <property type="match status" value="1"/>
</dbReference>
<evidence type="ECO:0000256" key="6">
    <source>
        <dbReference type="ARBA" id="ARBA00022963"/>
    </source>
</evidence>
<evidence type="ECO:0000256" key="3">
    <source>
        <dbReference type="ARBA" id="ARBA00022525"/>
    </source>
</evidence>
<keyword evidence="5" id="KW-0378">Hydrolase</keyword>
<reference evidence="9" key="1">
    <citation type="submission" date="2013-07" db="EMBL/GenBank/DDBJ databases">
        <title>The genome of Eucalyptus grandis.</title>
        <authorList>
            <person name="Schmutz J."/>
            <person name="Hayes R."/>
            <person name="Myburg A."/>
            <person name="Tuskan G."/>
            <person name="Grattapaglia D."/>
            <person name="Rokhsar D.S."/>
        </authorList>
    </citation>
    <scope>NUCLEOTIDE SEQUENCE</scope>
    <source>
        <tissue evidence="9">Leaf extractions</tissue>
    </source>
</reference>
<evidence type="ECO:0000313" key="9">
    <source>
        <dbReference type="EMBL" id="KCW78679.1"/>
    </source>
</evidence>
<dbReference type="EMBL" id="KK198755">
    <property type="protein sequence ID" value="KCW78679.1"/>
    <property type="molecule type" value="Genomic_DNA"/>
</dbReference>
<dbReference type="OMA" id="CAPYSIS"/>
<keyword evidence="7" id="KW-0443">Lipid metabolism</keyword>
<dbReference type="InterPro" id="IPR035669">
    <property type="entry name" value="SGNH_plant_lipase-like"/>
</dbReference>
<dbReference type="AlphaFoldDB" id="A0A059CKB9"/>
<proteinExistence type="inferred from homology"/>
<evidence type="ECO:0000256" key="1">
    <source>
        <dbReference type="ARBA" id="ARBA00004613"/>
    </source>
</evidence>
<gene>
    <name evidence="9" type="ORF">EUGRSUZ_C00136</name>
</gene>
<dbReference type="PANTHER" id="PTHR45650">
    <property type="entry name" value="GDSL-LIKE LIPASE/ACYLHYDROLASE-RELATED"/>
    <property type="match status" value="1"/>
</dbReference>